<dbReference type="Proteomes" id="UP000007703">
    <property type="component" value="Unassembled WGS sequence"/>
</dbReference>
<feature type="transmembrane region" description="Helical" evidence="1">
    <location>
        <begin position="195"/>
        <end position="213"/>
    </location>
</feature>
<dbReference type="VEuPathDB" id="FungiDB:CLUG_02160"/>
<dbReference type="EMBL" id="CH408077">
    <property type="protein sequence ID" value="EEQ38038.1"/>
    <property type="molecule type" value="Genomic_DNA"/>
</dbReference>
<name>C4Y1S8_CLAL4</name>
<dbReference type="InParanoid" id="C4Y1S8"/>
<organism evidence="2 3">
    <name type="scientific">Clavispora lusitaniae (strain ATCC 42720)</name>
    <name type="common">Yeast</name>
    <name type="synonym">Candida lusitaniae</name>
    <dbReference type="NCBI Taxonomy" id="306902"/>
    <lineage>
        <taxon>Eukaryota</taxon>
        <taxon>Fungi</taxon>
        <taxon>Dikarya</taxon>
        <taxon>Ascomycota</taxon>
        <taxon>Saccharomycotina</taxon>
        <taxon>Pichiomycetes</taxon>
        <taxon>Metschnikowiaceae</taxon>
        <taxon>Clavispora</taxon>
    </lineage>
</organism>
<protein>
    <submittedName>
        <fullName evidence="2">Uncharacterized protein</fullName>
    </submittedName>
</protein>
<feature type="transmembrane region" description="Helical" evidence="1">
    <location>
        <begin position="45"/>
        <end position="69"/>
    </location>
</feature>
<feature type="transmembrane region" description="Helical" evidence="1">
    <location>
        <begin position="170"/>
        <end position="189"/>
    </location>
</feature>
<dbReference type="HOGENOM" id="CLU_1288778_0_0_1"/>
<keyword evidence="1" id="KW-1133">Transmembrane helix</keyword>
<keyword evidence="1" id="KW-0472">Membrane</keyword>
<keyword evidence="1" id="KW-0812">Transmembrane</keyword>
<proteinExistence type="predicted"/>
<sequence length="214" mass="24691">MENDIQDRGVFELDVESCRTQILNLVEFRSSPNGYTEAVGVRSRLLFLFVVFFPLSSSFSSFSSSFPSLPFCRLFIRRRCYYSTSIRSTVYFYSQSTAHSLSVSFNDVTVLQVQIFRSVVWRHTGAVNQESQRFHRLPSSLAKGLHQSLHGRCFFDFEKNLGGAIADFQVDVRIVGLFFLWLFGHWYGVKFREVVLAWAFVYLCMQAAGWTTFA</sequence>
<dbReference type="KEGG" id="clu:CLUG_02160"/>
<reference evidence="2 3" key="1">
    <citation type="journal article" date="2009" name="Nature">
        <title>Evolution of pathogenicity and sexual reproduction in eight Candida genomes.</title>
        <authorList>
            <person name="Butler G."/>
            <person name="Rasmussen M.D."/>
            <person name="Lin M.F."/>
            <person name="Santos M.A."/>
            <person name="Sakthikumar S."/>
            <person name="Munro C.A."/>
            <person name="Rheinbay E."/>
            <person name="Grabherr M."/>
            <person name="Forche A."/>
            <person name="Reedy J.L."/>
            <person name="Agrafioti I."/>
            <person name="Arnaud M.B."/>
            <person name="Bates S."/>
            <person name="Brown A.J."/>
            <person name="Brunke S."/>
            <person name="Costanzo M.C."/>
            <person name="Fitzpatrick D.A."/>
            <person name="de Groot P.W."/>
            <person name="Harris D."/>
            <person name="Hoyer L.L."/>
            <person name="Hube B."/>
            <person name="Klis F.M."/>
            <person name="Kodira C."/>
            <person name="Lennard N."/>
            <person name="Logue M.E."/>
            <person name="Martin R."/>
            <person name="Neiman A.M."/>
            <person name="Nikolaou E."/>
            <person name="Quail M.A."/>
            <person name="Quinn J."/>
            <person name="Santos M.C."/>
            <person name="Schmitzberger F.F."/>
            <person name="Sherlock G."/>
            <person name="Shah P."/>
            <person name="Silverstein K.A."/>
            <person name="Skrzypek M.S."/>
            <person name="Soll D."/>
            <person name="Staggs R."/>
            <person name="Stansfield I."/>
            <person name="Stumpf M.P."/>
            <person name="Sudbery P.E."/>
            <person name="Srikantha T."/>
            <person name="Zeng Q."/>
            <person name="Berman J."/>
            <person name="Berriman M."/>
            <person name="Heitman J."/>
            <person name="Gow N.A."/>
            <person name="Lorenz M.C."/>
            <person name="Birren B.W."/>
            <person name="Kellis M."/>
            <person name="Cuomo C.A."/>
        </authorList>
    </citation>
    <scope>NUCLEOTIDE SEQUENCE [LARGE SCALE GENOMIC DNA]</scope>
    <source>
        <strain evidence="2 3">ATCC 42720</strain>
    </source>
</reference>
<gene>
    <name evidence="2" type="ORF">CLUG_02160</name>
</gene>
<evidence type="ECO:0000256" key="1">
    <source>
        <dbReference type="SAM" id="Phobius"/>
    </source>
</evidence>
<evidence type="ECO:0000313" key="2">
    <source>
        <dbReference type="EMBL" id="EEQ38038.1"/>
    </source>
</evidence>
<evidence type="ECO:0000313" key="3">
    <source>
        <dbReference type="Proteomes" id="UP000007703"/>
    </source>
</evidence>
<dbReference type="AlphaFoldDB" id="C4Y1S8"/>
<accession>C4Y1S8</accession>